<comment type="caution">
    <text evidence="1">The sequence shown here is derived from an EMBL/GenBank/DDBJ whole genome shotgun (WGS) entry which is preliminary data.</text>
</comment>
<gene>
    <name evidence="1" type="ORF">HPB47_016366</name>
</gene>
<keyword evidence="2" id="KW-1185">Reference proteome</keyword>
<evidence type="ECO:0000313" key="2">
    <source>
        <dbReference type="Proteomes" id="UP000805193"/>
    </source>
</evidence>
<reference evidence="1 2" key="1">
    <citation type="journal article" date="2020" name="Cell">
        <title>Large-Scale Comparative Analyses of Tick Genomes Elucidate Their Genetic Diversity and Vector Capacities.</title>
        <authorList>
            <consortium name="Tick Genome and Microbiome Consortium (TIGMIC)"/>
            <person name="Jia N."/>
            <person name="Wang J."/>
            <person name="Shi W."/>
            <person name="Du L."/>
            <person name="Sun Y."/>
            <person name="Zhan W."/>
            <person name="Jiang J.F."/>
            <person name="Wang Q."/>
            <person name="Zhang B."/>
            <person name="Ji P."/>
            <person name="Bell-Sakyi L."/>
            <person name="Cui X.M."/>
            <person name="Yuan T.T."/>
            <person name="Jiang B.G."/>
            <person name="Yang W.F."/>
            <person name="Lam T.T."/>
            <person name="Chang Q.C."/>
            <person name="Ding S.J."/>
            <person name="Wang X.J."/>
            <person name="Zhu J.G."/>
            <person name="Ruan X.D."/>
            <person name="Zhao L."/>
            <person name="Wei J.T."/>
            <person name="Ye R.Z."/>
            <person name="Que T.C."/>
            <person name="Du C.H."/>
            <person name="Zhou Y.H."/>
            <person name="Cheng J.X."/>
            <person name="Dai P.F."/>
            <person name="Guo W.B."/>
            <person name="Han X.H."/>
            <person name="Huang E.J."/>
            <person name="Li L.F."/>
            <person name="Wei W."/>
            <person name="Gao Y.C."/>
            <person name="Liu J.Z."/>
            <person name="Shao H.Z."/>
            <person name="Wang X."/>
            <person name="Wang C.C."/>
            <person name="Yang T.C."/>
            <person name="Huo Q.B."/>
            <person name="Li W."/>
            <person name="Chen H.Y."/>
            <person name="Chen S.E."/>
            <person name="Zhou L.G."/>
            <person name="Ni X.B."/>
            <person name="Tian J.H."/>
            <person name="Sheng Y."/>
            <person name="Liu T."/>
            <person name="Pan Y.S."/>
            <person name="Xia L.Y."/>
            <person name="Li J."/>
            <person name="Zhao F."/>
            <person name="Cao W.C."/>
        </authorList>
    </citation>
    <scope>NUCLEOTIDE SEQUENCE [LARGE SCALE GENOMIC DNA]</scope>
    <source>
        <strain evidence="1">Iper-2018</strain>
    </source>
</reference>
<evidence type="ECO:0000313" key="1">
    <source>
        <dbReference type="EMBL" id="KAG0440222.1"/>
    </source>
</evidence>
<name>A0AC60QUN1_IXOPE</name>
<dbReference type="EMBL" id="JABSTQ010005074">
    <property type="protein sequence ID" value="KAG0440222.1"/>
    <property type="molecule type" value="Genomic_DNA"/>
</dbReference>
<accession>A0AC60QUN1</accession>
<proteinExistence type="predicted"/>
<protein>
    <submittedName>
        <fullName evidence="1">Uncharacterized protein</fullName>
    </submittedName>
</protein>
<sequence>MMTSRRRLRRIFRSLDASEVERTKRRKEQVRTAAVIHRLRTHFAIIPVRRHNMRWDADPACQALQRAANAELEFTCVKKLHGSKQIKGRALKAMLTFLEETGIMFLLVFTKEPMSLNCFKSQGNGSVLKTIADIPNELILSFETGKDFMDVFVPEECLKDNIALFKAYLESRAKPLHEQPGSFVFPSTESVGRGPLYRYRSSCLDLDFDFDCPAPAAAAGDADCVLCSAVPEPRSEKSTDPRQKSHISSPTARGTTQELMSRLKTCAASRATHLVSLASTAAFAVPEQPHTTQLFRRLLRSRGHLSRLP</sequence>
<dbReference type="Proteomes" id="UP000805193">
    <property type="component" value="Unassembled WGS sequence"/>
</dbReference>
<organism evidence="1 2">
    <name type="scientific">Ixodes persulcatus</name>
    <name type="common">Taiga tick</name>
    <dbReference type="NCBI Taxonomy" id="34615"/>
    <lineage>
        <taxon>Eukaryota</taxon>
        <taxon>Metazoa</taxon>
        <taxon>Ecdysozoa</taxon>
        <taxon>Arthropoda</taxon>
        <taxon>Chelicerata</taxon>
        <taxon>Arachnida</taxon>
        <taxon>Acari</taxon>
        <taxon>Parasitiformes</taxon>
        <taxon>Ixodida</taxon>
        <taxon>Ixodoidea</taxon>
        <taxon>Ixodidae</taxon>
        <taxon>Ixodinae</taxon>
        <taxon>Ixodes</taxon>
    </lineage>
</organism>